<keyword evidence="2" id="KW-0472">Membrane</keyword>
<dbReference type="Proteomes" id="UP000612055">
    <property type="component" value="Unassembled WGS sequence"/>
</dbReference>
<protein>
    <submittedName>
        <fullName evidence="3">Uncharacterized protein</fullName>
    </submittedName>
</protein>
<comment type="caution">
    <text evidence="3">The sequence shown here is derived from an EMBL/GenBank/DDBJ whole genome shotgun (WGS) entry which is preliminary data.</text>
</comment>
<dbReference type="AlphaFoldDB" id="A0A835Y1Y4"/>
<feature type="region of interest" description="Disordered" evidence="1">
    <location>
        <begin position="213"/>
        <end position="238"/>
    </location>
</feature>
<evidence type="ECO:0000256" key="2">
    <source>
        <dbReference type="SAM" id="Phobius"/>
    </source>
</evidence>
<keyword evidence="2" id="KW-0812">Transmembrane</keyword>
<feature type="transmembrane region" description="Helical" evidence="2">
    <location>
        <begin position="14"/>
        <end position="34"/>
    </location>
</feature>
<evidence type="ECO:0000313" key="4">
    <source>
        <dbReference type="Proteomes" id="UP000612055"/>
    </source>
</evidence>
<evidence type="ECO:0000313" key="3">
    <source>
        <dbReference type="EMBL" id="KAG2493178.1"/>
    </source>
</evidence>
<sequence length="849" mass="87693">MAALAPPAKGPQRFPFLVLATTTAAVAAALLLYCKYALSRILAPQACTAAAGRSVRFMVGGRADGGSARPPQPDPARTIRAIESIRQLTKQMPYQSPAARRTVRLKVPWAEPEELDSGFPLRMSQMAADRGLHVDSIAVQRGCVELVLVLQRQRQRSSDGSDSVTSGHPRGASCPRVPCWGLSTADILAALGLTPGNAGRSLADVTRTEYDGAAYGSGPDQGATCSSTGSGLSRQATAPESLVWSAPRVLLLTRSRSGPAAAAEPVPGLVEVTAEGCVSLRVEATAVLPVAGSRSGLAPAAAALPALQVAVRGGGGLVAAHVVPLTAQPRAQAHPAQAHQAHAHRAQAQPPHEYAVVLRGLHAHMPGSLLLDLFCGPAPAAALSPFEHPAPRPAAPSMPRRTLPLVLLSDPEVAVELAAAVAAWPANASERELDELLYDIGAWAAASAAAAAAAAPSEDPAWAQGLYLLSKQGQGQVKDADEDDPQGVWSVLVPHLLGFVEGAGWTALAAALRADLDAHRRRQAQRQRQRHQPDSANQLEALAKLPAAEAEVSGPCPQASPRRQAPVRPWLAALSWVAREAAAPSPEAAAAFGAYAEEWALAVAPTHETGCCGTPVPVCPFPTSRRCPHAPAPVVPLALPPPPPRHVVDVSGFFLVLLAAAAGRTPPADVVMSLVACWASLVCAAARLRLPRPAWCRLVALSVTWRHVSYLASKAMMALRLVPAPPIMRTYTGTPVMLLQEGVIMPITCALTPRSAAAVALAKLPLNALLQLATGTAPSLIAAVLVALRVEAAALAATLALHAAQRLRHQRAGAAGGVAVGLSRPEAALAGTSAGGAAGGSGKKELKTE</sequence>
<gene>
    <name evidence="3" type="ORF">HYH03_008599</name>
</gene>
<accession>A0A835Y1Y4</accession>
<name>A0A835Y1Y4_9CHLO</name>
<keyword evidence="2" id="KW-1133">Transmembrane helix</keyword>
<dbReference type="EMBL" id="JAEHOE010000039">
    <property type="protein sequence ID" value="KAG2493178.1"/>
    <property type="molecule type" value="Genomic_DNA"/>
</dbReference>
<feature type="compositionally biased region" description="Polar residues" evidence="1">
    <location>
        <begin position="223"/>
        <end position="238"/>
    </location>
</feature>
<feature type="region of interest" description="Disordered" evidence="1">
    <location>
        <begin position="830"/>
        <end position="849"/>
    </location>
</feature>
<evidence type="ECO:0000256" key="1">
    <source>
        <dbReference type="SAM" id="MobiDB-lite"/>
    </source>
</evidence>
<dbReference type="OrthoDB" id="547826at2759"/>
<proteinExistence type="predicted"/>
<organism evidence="3 4">
    <name type="scientific">Edaphochlamys debaryana</name>
    <dbReference type="NCBI Taxonomy" id="47281"/>
    <lineage>
        <taxon>Eukaryota</taxon>
        <taxon>Viridiplantae</taxon>
        <taxon>Chlorophyta</taxon>
        <taxon>core chlorophytes</taxon>
        <taxon>Chlorophyceae</taxon>
        <taxon>CS clade</taxon>
        <taxon>Chlamydomonadales</taxon>
        <taxon>Chlamydomonadales incertae sedis</taxon>
        <taxon>Edaphochlamys</taxon>
    </lineage>
</organism>
<keyword evidence="4" id="KW-1185">Reference proteome</keyword>
<reference evidence="3" key="1">
    <citation type="journal article" date="2020" name="bioRxiv">
        <title>Comparative genomics of Chlamydomonas.</title>
        <authorList>
            <person name="Craig R.J."/>
            <person name="Hasan A.R."/>
            <person name="Ness R.W."/>
            <person name="Keightley P.D."/>
        </authorList>
    </citation>
    <scope>NUCLEOTIDE SEQUENCE</scope>
    <source>
        <strain evidence="3">CCAP 11/70</strain>
    </source>
</reference>